<dbReference type="EMBL" id="BMMP01000009">
    <property type="protein sequence ID" value="GGO50581.1"/>
    <property type="molecule type" value="Genomic_DNA"/>
</dbReference>
<gene>
    <name evidence="15" type="ORF">GCM10012287_30630</name>
</gene>
<comment type="similarity">
    <text evidence="1">Belongs to the four-carbon acid sugar kinase family.</text>
</comment>
<evidence type="ECO:0000256" key="9">
    <source>
        <dbReference type="ARBA" id="ARBA00037335"/>
    </source>
</evidence>
<evidence type="ECO:0000256" key="4">
    <source>
        <dbReference type="ARBA" id="ARBA00022777"/>
    </source>
</evidence>
<comment type="catalytic activity">
    <reaction evidence="7">
        <text>3-dehydro-L-erythronate + ATP = 3-dehydro-4-O-phospho-L-erythronate + ADP + H(+)</text>
        <dbReference type="Rhea" id="RHEA:52552"/>
        <dbReference type="ChEBI" id="CHEBI:15378"/>
        <dbReference type="ChEBI" id="CHEBI:30616"/>
        <dbReference type="ChEBI" id="CHEBI:136592"/>
        <dbReference type="ChEBI" id="CHEBI:136670"/>
        <dbReference type="ChEBI" id="CHEBI:456216"/>
        <dbReference type="EC" id="2.7.1.217"/>
    </reaction>
</comment>
<accession>A0ABQ2MDR6</accession>
<dbReference type="InterPro" id="IPR031475">
    <property type="entry name" value="NBD_C"/>
</dbReference>
<dbReference type="Gene3D" id="3.40.50.10840">
    <property type="entry name" value="Putative sugar-binding, N-terminal domain"/>
    <property type="match status" value="1"/>
</dbReference>
<dbReference type="InterPro" id="IPR050007">
    <property type="entry name" value="OtnK"/>
</dbReference>
<dbReference type="Pfam" id="PF17042">
    <property type="entry name" value="NBD_C"/>
    <property type="match status" value="1"/>
</dbReference>
<evidence type="ECO:0000256" key="8">
    <source>
        <dbReference type="ARBA" id="ARBA00036346"/>
    </source>
</evidence>
<evidence type="ECO:0000313" key="16">
    <source>
        <dbReference type="Proteomes" id="UP000631535"/>
    </source>
</evidence>
<evidence type="ECO:0000313" key="15">
    <source>
        <dbReference type="EMBL" id="GGO50581.1"/>
    </source>
</evidence>
<evidence type="ECO:0000256" key="11">
    <source>
        <dbReference type="ARBA" id="ARBA00039461"/>
    </source>
</evidence>
<dbReference type="InterPro" id="IPR042213">
    <property type="entry name" value="NBD_C_sf"/>
</dbReference>
<dbReference type="EC" id="2.7.1.217" evidence="10"/>
<keyword evidence="16" id="KW-1185">Reference proteome</keyword>
<proteinExistence type="inferred from homology"/>
<dbReference type="GO" id="GO:0016301">
    <property type="term" value="F:kinase activity"/>
    <property type="evidence" value="ECO:0007669"/>
    <property type="project" value="UniProtKB-KW"/>
</dbReference>
<protein>
    <recommendedName>
        <fullName evidence="11">3-oxo-tetronate kinase</fullName>
        <ecNumber evidence="10">2.7.1.217</ecNumber>
    </recommendedName>
    <alternativeName>
        <fullName evidence="12">3-dehydrotetronate 4-kinase</fullName>
    </alternativeName>
</protein>
<feature type="domain" description="Four-carbon acid sugar kinase N-terminal" evidence="13">
    <location>
        <begin position="3"/>
        <end position="225"/>
    </location>
</feature>
<evidence type="ECO:0000256" key="6">
    <source>
        <dbReference type="ARBA" id="ARBA00023277"/>
    </source>
</evidence>
<organism evidence="15 16">
    <name type="scientific">Streptomyces daqingensis</name>
    <dbReference type="NCBI Taxonomy" id="1472640"/>
    <lineage>
        <taxon>Bacteria</taxon>
        <taxon>Bacillati</taxon>
        <taxon>Actinomycetota</taxon>
        <taxon>Actinomycetes</taxon>
        <taxon>Kitasatosporales</taxon>
        <taxon>Streptomycetaceae</taxon>
        <taxon>Streptomyces</taxon>
    </lineage>
</organism>
<evidence type="ECO:0000256" key="5">
    <source>
        <dbReference type="ARBA" id="ARBA00022840"/>
    </source>
</evidence>
<comment type="function">
    <text evidence="9">Catalyzes the ATP-dependent phosphorylation of 3-oxo-tetronate to 3-oxo-tetronate 4-phosphate.</text>
</comment>
<keyword evidence="3" id="KW-0547">Nucleotide-binding</keyword>
<keyword evidence="6" id="KW-0119">Carbohydrate metabolism</keyword>
<keyword evidence="4 15" id="KW-0418">Kinase</keyword>
<dbReference type="Gene3D" id="3.40.980.20">
    <property type="entry name" value="Four-carbon acid sugar kinase, nucleotide binding domain"/>
    <property type="match status" value="1"/>
</dbReference>
<evidence type="ECO:0000256" key="3">
    <source>
        <dbReference type="ARBA" id="ARBA00022741"/>
    </source>
</evidence>
<feature type="domain" description="Four-carbon acid sugar kinase nucleotide binding" evidence="14">
    <location>
        <begin position="251"/>
        <end position="413"/>
    </location>
</feature>
<evidence type="ECO:0000256" key="7">
    <source>
        <dbReference type="ARBA" id="ARBA00035898"/>
    </source>
</evidence>
<evidence type="ECO:0000259" key="14">
    <source>
        <dbReference type="Pfam" id="PF17042"/>
    </source>
</evidence>
<dbReference type="InterPro" id="IPR037051">
    <property type="entry name" value="4-carb_acid_sugar_kinase_N_sf"/>
</dbReference>
<evidence type="ECO:0000256" key="2">
    <source>
        <dbReference type="ARBA" id="ARBA00022679"/>
    </source>
</evidence>
<evidence type="ECO:0000259" key="13">
    <source>
        <dbReference type="Pfam" id="PF07005"/>
    </source>
</evidence>
<keyword evidence="5" id="KW-0067">ATP-binding</keyword>
<sequence>MRLGCIADDFTGATDLANNLVRSGLRTVQTVGVPGGPPPADADAVVVALKSRTVPAREAVEQSLSAATWLRRNGAEQLYFKYCSTFDSTDEGNIGPVTEALMDLAGCDFTVAAPAFPDNQRTVYQGHLFVGDRLLHESGMRHHPLTPMTDSDLVRVLQAQCRRTVGLIGHSSVAAGPAAIGERIGRLRSEGVGLAVLDTVCNEDLVHAGAALRGLPLVTGGSGLGITLARNWGVEPDTAAARLPAPRGAAAVVAGSCSEATNRQVEHFTAAGLPALGLDPVEIASGADVPGAALEWAGRHLGEGPVLIYSTARPEAVRETRRRLPPAAEAGEMIEDVLSRIARGLVGHGVGRLVVAGGETSGACVRALGVSRLRTGAQIDPGVPWCHAVAEDAGGVPVHIALKSGNFGTDDFFTKAFDVLGR</sequence>
<name>A0ABQ2MDR6_9ACTN</name>
<dbReference type="Proteomes" id="UP000631535">
    <property type="component" value="Unassembled WGS sequence"/>
</dbReference>
<evidence type="ECO:0000256" key="1">
    <source>
        <dbReference type="ARBA" id="ARBA00005715"/>
    </source>
</evidence>
<reference evidence="16" key="1">
    <citation type="journal article" date="2019" name="Int. J. Syst. Evol. Microbiol.">
        <title>The Global Catalogue of Microorganisms (GCM) 10K type strain sequencing project: providing services to taxonomists for standard genome sequencing and annotation.</title>
        <authorList>
            <consortium name="The Broad Institute Genomics Platform"/>
            <consortium name="The Broad Institute Genome Sequencing Center for Infectious Disease"/>
            <person name="Wu L."/>
            <person name="Ma J."/>
        </authorList>
    </citation>
    <scope>NUCLEOTIDE SEQUENCE [LARGE SCALE GENOMIC DNA]</scope>
    <source>
        <strain evidence="16">CGMCC 4.7178</strain>
    </source>
</reference>
<evidence type="ECO:0000256" key="12">
    <source>
        <dbReference type="ARBA" id="ARBA00041377"/>
    </source>
</evidence>
<dbReference type="InterPro" id="IPR010737">
    <property type="entry name" value="4-carb_acid_sugar_kinase_N"/>
</dbReference>
<dbReference type="Pfam" id="PF07005">
    <property type="entry name" value="SBD_N"/>
    <property type="match status" value="1"/>
</dbReference>
<dbReference type="RefSeq" id="WP_308424145.1">
    <property type="nucleotide sequence ID" value="NZ_BMMP01000009.1"/>
</dbReference>
<comment type="caution">
    <text evidence="15">The sequence shown here is derived from an EMBL/GenBank/DDBJ whole genome shotgun (WGS) entry which is preliminary data.</text>
</comment>
<comment type="catalytic activity">
    <reaction evidence="8">
        <text>3-dehydro-D-erythronate + ATP = 3-dehydro-4-O-phospho-D-erythronate + ADP + H(+)</text>
        <dbReference type="Rhea" id="RHEA:52556"/>
        <dbReference type="ChEBI" id="CHEBI:15378"/>
        <dbReference type="ChEBI" id="CHEBI:30616"/>
        <dbReference type="ChEBI" id="CHEBI:57958"/>
        <dbReference type="ChEBI" id="CHEBI:136593"/>
        <dbReference type="ChEBI" id="CHEBI:456216"/>
        <dbReference type="EC" id="2.7.1.217"/>
    </reaction>
</comment>
<dbReference type="SUPFAM" id="SSF142764">
    <property type="entry name" value="YgbK-like"/>
    <property type="match status" value="1"/>
</dbReference>
<keyword evidence="2" id="KW-0808">Transferase</keyword>
<evidence type="ECO:0000256" key="10">
    <source>
        <dbReference type="ARBA" id="ARBA00039095"/>
    </source>
</evidence>
<dbReference type="NCBIfam" id="NF043035">
    <property type="entry name" value="OxoTetrKin"/>
    <property type="match status" value="1"/>
</dbReference>